<dbReference type="EC" id="2.7.13.3" evidence="2"/>
<dbReference type="SMART" id="SM00387">
    <property type="entry name" value="HATPase_c"/>
    <property type="match status" value="1"/>
</dbReference>
<keyword evidence="13" id="KW-1185">Reference proteome</keyword>
<dbReference type="GO" id="GO:0046983">
    <property type="term" value="F:protein dimerization activity"/>
    <property type="evidence" value="ECO:0007669"/>
    <property type="project" value="InterPro"/>
</dbReference>
<evidence type="ECO:0000256" key="1">
    <source>
        <dbReference type="ARBA" id="ARBA00000085"/>
    </source>
</evidence>
<evidence type="ECO:0000256" key="5">
    <source>
        <dbReference type="ARBA" id="ARBA00022741"/>
    </source>
</evidence>
<keyword evidence="6" id="KW-0418">Kinase</keyword>
<dbReference type="PANTHER" id="PTHR24421">
    <property type="entry name" value="NITRATE/NITRITE SENSOR PROTEIN NARX-RELATED"/>
    <property type="match status" value="1"/>
</dbReference>
<keyword evidence="9" id="KW-0175">Coiled coil</keyword>
<dbReference type="EMBL" id="SRRO01000001">
    <property type="protein sequence ID" value="TGN65382.1"/>
    <property type="molecule type" value="Genomic_DNA"/>
</dbReference>
<dbReference type="Pfam" id="PF07730">
    <property type="entry name" value="HisKA_3"/>
    <property type="match status" value="1"/>
</dbReference>
<feature type="coiled-coil region" evidence="9">
    <location>
        <begin position="222"/>
        <end position="260"/>
    </location>
</feature>
<evidence type="ECO:0000313" key="12">
    <source>
        <dbReference type="EMBL" id="TGN65382.1"/>
    </source>
</evidence>
<dbReference type="GO" id="GO:0016020">
    <property type="term" value="C:membrane"/>
    <property type="evidence" value="ECO:0007669"/>
    <property type="project" value="InterPro"/>
</dbReference>
<comment type="catalytic activity">
    <reaction evidence="1">
        <text>ATP + protein L-histidine = ADP + protein N-phospho-L-histidine.</text>
        <dbReference type="EC" id="2.7.13.3"/>
    </reaction>
</comment>
<dbReference type="InterPro" id="IPR036890">
    <property type="entry name" value="HATPase_C_sf"/>
</dbReference>
<evidence type="ECO:0000256" key="2">
    <source>
        <dbReference type="ARBA" id="ARBA00012438"/>
    </source>
</evidence>
<dbReference type="Gene3D" id="3.30.565.10">
    <property type="entry name" value="Histidine kinase-like ATPase, C-terminal domain"/>
    <property type="match status" value="1"/>
</dbReference>
<evidence type="ECO:0000256" key="4">
    <source>
        <dbReference type="ARBA" id="ARBA00022679"/>
    </source>
</evidence>
<dbReference type="RefSeq" id="WP_135839879.1">
    <property type="nucleotide sequence ID" value="NZ_SRRO01000001.1"/>
</dbReference>
<proteinExistence type="predicted"/>
<feature type="transmembrane region" description="Helical" evidence="10">
    <location>
        <begin position="20"/>
        <end position="44"/>
    </location>
</feature>
<dbReference type="InterPro" id="IPR011712">
    <property type="entry name" value="Sig_transdc_His_kin_sub3_dim/P"/>
</dbReference>
<evidence type="ECO:0000256" key="10">
    <source>
        <dbReference type="SAM" id="Phobius"/>
    </source>
</evidence>
<evidence type="ECO:0000256" key="6">
    <source>
        <dbReference type="ARBA" id="ARBA00022777"/>
    </source>
</evidence>
<comment type="caution">
    <text evidence="12">The sequence shown here is derived from an EMBL/GenBank/DDBJ whole genome shotgun (WGS) entry which is preliminary data.</text>
</comment>
<evidence type="ECO:0000256" key="9">
    <source>
        <dbReference type="SAM" id="Coils"/>
    </source>
</evidence>
<evidence type="ECO:0000313" key="13">
    <source>
        <dbReference type="Proteomes" id="UP000297496"/>
    </source>
</evidence>
<evidence type="ECO:0000256" key="7">
    <source>
        <dbReference type="ARBA" id="ARBA00022840"/>
    </source>
</evidence>
<dbReference type="AlphaFoldDB" id="A0A4Z1C7E9"/>
<dbReference type="CDD" id="cd16917">
    <property type="entry name" value="HATPase_UhpB-NarQ-NarX-like"/>
    <property type="match status" value="1"/>
</dbReference>
<keyword evidence="7" id="KW-0067">ATP-binding</keyword>
<protein>
    <recommendedName>
        <fullName evidence="2">histidine kinase</fullName>
        <ecNumber evidence="2">2.7.13.3</ecNumber>
    </recommendedName>
</protein>
<dbReference type="Gene3D" id="1.20.5.1930">
    <property type="match status" value="1"/>
</dbReference>
<keyword evidence="3" id="KW-0597">Phosphoprotein</keyword>
<evidence type="ECO:0000256" key="3">
    <source>
        <dbReference type="ARBA" id="ARBA00022553"/>
    </source>
</evidence>
<keyword evidence="10" id="KW-1133">Transmembrane helix</keyword>
<name>A0A4Z1C7E9_9ACTN</name>
<keyword evidence="4" id="KW-0808">Transferase</keyword>
<dbReference type="Pfam" id="PF02518">
    <property type="entry name" value="HATPase_c"/>
    <property type="match status" value="1"/>
</dbReference>
<sequence length="440" mass="46039">MRIRRATGRLHSRVLRRGLVWIGMAVFVAGVYVVVVRGGGAIIGRTDSPSVALSVLATATVALSFAHMQAVADRWASRLLGDRAAAPYEVLSRFSEGMPEGDSTDDLPARMARLLAEGTGAQWAQVWVSVSDRLTLAATWPVDAGASQTPPALLPGARDAAAPRLRALAVTHGGEPLGVLRLQERPGLLLAPIEERLFTALADRAGLVLRHVGVQADLAARRSELVERAEELKASRRRLIETQDAERQRLERDLHDGAQQHLVALTVNLRLAQTVSSRSPVRAAALLGLQVDAATAAIETLSSLSRGIYPSLLSEQGLVAALRAAVTTSAIPVTIAADGVGRLPATVEAALYFCCMEAVQNAAKHSGASTLEVRLSEDAGLSRLVVIDDGGGFSPSGGQGAGAGLANMRDRLDAVGGMLTVTSLPGKGTTITALLDGRAA</sequence>
<dbReference type="GO" id="GO:0000155">
    <property type="term" value="F:phosphorelay sensor kinase activity"/>
    <property type="evidence" value="ECO:0007669"/>
    <property type="project" value="InterPro"/>
</dbReference>
<gene>
    <name evidence="12" type="ORF">EXE59_16535</name>
</gene>
<feature type="domain" description="Histidine kinase/HSP90-like ATPase" evidence="11">
    <location>
        <begin position="346"/>
        <end position="439"/>
    </location>
</feature>
<keyword evidence="10" id="KW-0472">Membrane</keyword>
<dbReference type="SUPFAM" id="SSF55874">
    <property type="entry name" value="ATPase domain of HSP90 chaperone/DNA topoisomerase II/histidine kinase"/>
    <property type="match status" value="1"/>
</dbReference>
<dbReference type="PANTHER" id="PTHR24421:SF10">
    <property type="entry name" value="NITRATE_NITRITE SENSOR PROTEIN NARQ"/>
    <property type="match status" value="1"/>
</dbReference>
<dbReference type="Proteomes" id="UP000297496">
    <property type="component" value="Unassembled WGS sequence"/>
</dbReference>
<reference evidence="12 13" key="1">
    <citation type="submission" date="2019-04" db="EMBL/GenBank/DDBJ databases">
        <title>Three New Species of Nocardioides, Nocardioides euryhalodurans sp. nov., Nocardioides seonyuensis sp. nov. and Nocardioides eburneoflavus sp. nov. Isolated from Soil.</title>
        <authorList>
            <person name="Roh S.G."/>
            <person name="Lee C."/>
            <person name="Kim M.-K."/>
            <person name="Kim S.B."/>
        </authorList>
    </citation>
    <scope>NUCLEOTIDE SEQUENCE [LARGE SCALE GENOMIC DNA]</scope>
    <source>
        <strain evidence="12 13">MMS17-SY213</strain>
    </source>
</reference>
<keyword evidence="10" id="KW-0812">Transmembrane</keyword>
<dbReference type="OrthoDB" id="3217947at2"/>
<evidence type="ECO:0000256" key="8">
    <source>
        <dbReference type="ARBA" id="ARBA00023012"/>
    </source>
</evidence>
<keyword evidence="5" id="KW-0547">Nucleotide-binding</keyword>
<accession>A0A4Z1C7E9</accession>
<dbReference type="InterPro" id="IPR003594">
    <property type="entry name" value="HATPase_dom"/>
</dbReference>
<keyword evidence="8" id="KW-0902">Two-component regulatory system</keyword>
<dbReference type="GO" id="GO:0005524">
    <property type="term" value="F:ATP binding"/>
    <property type="evidence" value="ECO:0007669"/>
    <property type="project" value="UniProtKB-KW"/>
</dbReference>
<organism evidence="12 13">
    <name type="scientific">Nocardioides eburneiflavus</name>
    <dbReference type="NCBI Taxonomy" id="2518372"/>
    <lineage>
        <taxon>Bacteria</taxon>
        <taxon>Bacillati</taxon>
        <taxon>Actinomycetota</taxon>
        <taxon>Actinomycetes</taxon>
        <taxon>Propionibacteriales</taxon>
        <taxon>Nocardioidaceae</taxon>
        <taxon>Nocardioides</taxon>
    </lineage>
</organism>
<dbReference type="InterPro" id="IPR050482">
    <property type="entry name" value="Sensor_HK_TwoCompSys"/>
</dbReference>
<evidence type="ECO:0000259" key="11">
    <source>
        <dbReference type="SMART" id="SM00387"/>
    </source>
</evidence>